<evidence type="ECO:0000256" key="2">
    <source>
        <dbReference type="SAM" id="Phobius"/>
    </source>
</evidence>
<proteinExistence type="inferred from homology"/>
<keyword evidence="2" id="KW-0472">Membrane</keyword>
<dbReference type="AlphaFoldDB" id="A0A024TDD1"/>
<dbReference type="GO" id="GO:0016805">
    <property type="term" value="F:dipeptidase activity"/>
    <property type="evidence" value="ECO:0007669"/>
    <property type="project" value="InterPro"/>
</dbReference>
<dbReference type="InterPro" id="IPR005322">
    <property type="entry name" value="Peptidase_C69"/>
</dbReference>
<dbReference type="GO" id="GO:0006508">
    <property type="term" value="P:proteolysis"/>
    <property type="evidence" value="ECO:0007669"/>
    <property type="project" value="InterPro"/>
</dbReference>
<dbReference type="EMBL" id="KI914002">
    <property type="protein sequence ID" value="ETV92170.1"/>
    <property type="molecule type" value="Genomic_DNA"/>
</dbReference>
<evidence type="ECO:0000256" key="1">
    <source>
        <dbReference type="ARBA" id="ARBA00005705"/>
    </source>
</evidence>
<dbReference type="VEuPathDB" id="FungiDB:H310_13417"/>
<dbReference type="GO" id="GO:0070004">
    <property type="term" value="F:cysteine-type exopeptidase activity"/>
    <property type="evidence" value="ECO:0007669"/>
    <property type="project" value="InterPro"/>
</dbReference>
<dbReference type="Pfam" id="PF03577">
    <property type="entry name" value="Peptidase_C69"/>
    <property type="match status" value="1"/>
</dbReference>
<feature type="signal peptide" evidence="3">
    <location>
        <begin position="1"/>
        <end position="19"/>
    </location>
</feature>
<sequence length="630" mass="69249">MRCALRHFTMAAAIAAVQACTVIVAGKNATVDGTVLVAHTEDTGLGAMDLRLVRVPAMDHADGSTRSIYSYARPGYPRVVTNERGDWYKPVDDQSLSTPLGRIPQVQHTFAYFDQDYGLINEKQLAIGESSCGAKTVGWPLGQPGGKNLFSINELTKIALERCDNARCAVKTMGDLAVEYGFYNDFNGNSTHPVYMSSGEALAIGDKYGEAWVFHVLTGPDNSSAVWAAQRIEDDHVSAIANGFIIREMDLADSTRFLASTNVHTFARDQGWWDPDIDGPFDFTAAYGYSKEGPLLPLYVGRRLWRIMDVVAPSLELHPELGFYPTVATYPLSVRPDHPISVTDVFALLRDHYEGTPFDLTQGIAAGPWGNPNRNGGTTHGIDGGWERAISLERTVYSFVHQTSPAAPFDAIGGVMWYGLSSPHGAVYVPFSCAQSTVPTSYTTVLQSQYSRESAWWAFNFVNNWLSLRYNVMYPEVLAKLTALQEDAIDRYKASRRYLTDHASTMAATDAISYVEAAHNAFAADVVAAWWSFSDHLVSTYNGGAIVSGEDVANQVSIPYPKWWIQITQFSVWPGNSLHVPVSLRAKYHMNDGTGLGVSVVLMGISVVGLIAMGAILFGHRRHRQYMQLP</sequence>
<organism evidence="4">
    <name type="scientific">Aphanomyces invadans</name>
    <dbReference type="NCBI Taxonomy" id="157072"/>
    <lineage>
        <taxon>Eukaryota</taxon>
        <taxon>Sar</taxon>
        <taxon>Stramenopiles</taxon>
        <taxon>Oomycota</taxon>
        <taxon>Saprolegniomycetes</taxon>
        <taxon>Saprolegniales</taxon>
        <taxon>Verrucalvaceae</taxon>
        <taxon>Aphanomyces</taxon>
    </lineage>
</organism>
<keyword evidence="2" id="KW-1133">Transmembrane helix</keyword>
<evidence type="ECO:0000256" key="3">
    <source>
        <dbReference type="SAM" id="SignalP"/>
    </source>
</evidence>
<dbReference type="PROSITE" id="PS51257">
    <property type="entry name" value="PROKAR_LIPOPROTEIN"/>
    <property type="match status" value="1"/>
</dbReference>
<dbReference type="RefSeq" id="XP_008879134.1">
    <property type="nucleotide sequence ID" value="XM_008880912.1"/>
</dbReference>
<dbReference type="STRING" id="157072.A0A024TDD1"/>
<name>A0A024TDD1_9STRA</name>
<dbReference type="eggNOG" id="ENOG502S9QK">
    <property type="taxonomic scope" value="Eukaryota"/>
</dbReference>
<accession>A0A024TDD1</accession>
<evidence type="ECO:0000313" key="4">
    <source>
        <dbReference type="EMBL" id="ETV92170.1"/>
    </source>
</evidence>
<dbReference type="PANTHER" id="PTHR12994">
    <property type="entry name" value="SECERNIN"/>
    <property type="match status" value="1"/>
</dbReference>
<feature type="chain" id="PRO_5001537492" description="Peptidase" evidence="3">
    <location>
        <begin position="20"/>
        <end position="630"/>
    </location>
</feature>
<dbReference type="GeneID" id="20090467"/>
<dbReference type="OrthoDB" id="5175656at2759"/>
<reference evidence="4" key="1">
    <citation type="submission" date="2013-12" db="EMBL/GenBank/DDBJ databases">
        <title>The Genome Sequence of Aphanomyces invadans NJM9701.</title>
        <authorList>
            <consortium name="The Broad Institute Genomics Platform"/>
            <person name="Russ C."/>
            <person name="Tyler B."/>
            <person name="van West P."/>
            <person name="Dieguez-Uribeondo J."/>
            <person name="Young S.K."/>
            <person name="Zeng Q."/>
            <person name="Gargeya S."/>
            <person name="Fitzgerald M."/>
            <person name="Abouelleil A."/>
            <person name="Alvarado L."/>
            <person name="Chapman S.B."/>
            <person name="Gainer-Dewar J."/>
            <person name="Goldberg J."/>
            <person name="Griggs A."/>
            <person name="Gujja S."/>
            <person name="Hansen M."/>
            <person name="Howarth C."/>
            <person name="Imamovic A."/>
            <person name="Ireland A."/>
            <person name="Larimer J."/>
            <person name="McCowan C."/>
            <person name="Murphy C."/>
            <person name="Pearson M."/>
            <person name="Poon T.W."/>
            <person name="Priest M."/>
            <person name="Roberts A."/>
            <person name="Saif S."/>
            <person name="Shea T."/>
            <person name="Sykes S."/>
            <person name="Wortman J."/>
            <person name="Nusbaum C."/>
            <person name="Birren B."/>
        </authorList>
    </citation>
    <scope>NUCLEOTIDE SEQUENCE [LARGE SCALE GENOMIC DNA]</scope>
    <source>
        <strain evidence="4">NJM9701</strain>
    </source>
</reference>
<keyword evidence="3" id="KW-0732">Signal</keyword>
<protein>
    <recommendedName>
        <fullName evidence="5">Peptidase</fullName>
    </recommendedName>
</protein>
<gene>
    <name evidence="4" type="ORF">H310_13417</name>
</gene>
<evidence type="ECO:0008006" key="5">
    <source>
        <dbReference type="Google" id="ProtNLM"/>
    </source>
</evidence>
<keyword evidence="2" id="KW-0812">Transmembrane</keyword>
<comment type="similarity">
    <text evidence="1">Belongs to the peptidase C69 family. Secernin subfamily.</text>
</comment>
<dbReference type="PANTHER" id="PTHR12994:SF17">
    <property type="entry name" value="LD30995P"/>
    <property type="match status" value="1"/>
</dbReference>
<feature type="transmembrane region" description="Helical" evidence="2">
    <location>
        <begin position="596"/>
        <end position="618"/>
    </location>
</feature>